<evidence type="ECO:0000313" key="9">
    <source>
        <dbReference type="Proteomes" id="UP001652642"/>
    </source>
</evidence>
<evidence type="ECO:0000256" key="2">
    <source>
        <dbReference type="ARBA" id="ARBA00006598"/>
    </source>
</evidence>
<dbReference type="RefSeq" id="XP_020651720.2">
    <property type="nucleotide sequence ID" value="XM_020796061.2"/>
</dbReference>
<keyword evidence="4" id="KW-0689">Ribosomal protein</keyword>
<evidence type="ECO:0000256" key="7">
    <source>
        <dbReference type="ARBA" id="ARBA00035273"/>
    </source>
</evidence>
<dbReference type="GO" id="GO:0005840">
    <property type="term" value="C:ribosome"/>
    <property type="evidence" value="ECO:0007669"/>
    <property type="project" value="UniProtKB-KW"/>
</dbReference>
<dbReference type="GO" id="GO:0006412">
    <property type="term" value="P:translation"/>
    <property type="evidence" value="ECO:0007669"/>
    <property type="project" value="InterPro"/>
</dbReference>
<dbReference type="Proteomes" id="UP001652642">
    <property type="component" value="Chromosome 6"/>
</dbReference>
<evidence type="ECO:0000256" key="8">
    <source>
        <dbReference type="ARBA" id="ARBA00035418"/>
    </source>
</evidence>
<keyword evidence="3" id="KW-0809">Transit peptide</keyword>
<dbReference type="InterPro" id="IPR021137">
    <property type="entry name" value="Ribosomal_bL35-like"/>
</dbReference>
<evidence type="ECO:0000256" key="1">
    <source>
        <dbReference type="ARBA" id="ARBA00004173"/>
    </source>
</evidence>
<dbReference type="GeneID" id="110080284"/>
<keyword evidence="9" id="KW-1185">Reference proteome</keyword>
<dbReference type="InParanoid" id="A0A6J0TXH9"/>
<reference evidence="10" key="1">
    <citation type="submission" date="2025-08" db="UniProtKB">
        <authorList>
            <consortium name="RefSeq"/>
        </authorList>
    </citation>
    <scope>IDENTIFICATION</scope>
</reference>
<evidence type="ECO:0000256" key="3">
    <source>
        <dbReference type="ARBA" id="ARBA00022946"/>
    </source>
</evidence>
<evidence type="ECO:0000256" key="6">
    <source>
        <dbReference type="ARBA" id="ARBA00023274"/>
    </source>
</evidence>
<proteinExistence type="inferred from homology"/>
<dbReference type="CTD" id="51318"/>
<dbReference type="Pfam" id="PF01632">
    <property type="entry name" value="Ribosomal_L35p"/>
    <property type="match status" value="1"/>
</dbReference>
<protein>
    <recommendedName>
        <fullName evidence="7">Large ribosomal subunit protein bL35m</fullName>
    </recommendedName>
    <alternativeName>
        <fullName evidence="8">39S ribosomal protein L35, mitochondrial</fullName>
    </alternativeName>
</protein>
<gene>
    <name evidence="10" type="primary">MRPL35</name>
</gene>
<evidence type="ECO:0000256" key="5">
    <source>
        <dbReference type="ARBA" id="ARBA00023128"/>
    </source>
</evidence>
<sequence length="224" mass="26078">MFHYVEKQKPLPRFCSLSSRTDPRLMPYRAGTWAVVQEVRKMAALKAARRLTGVLRSFCSLVPSTYNSPCSIGPIARLSLLHTNNEQLLTVCTRRPLLSFGSASFGHPVSIVNSVIPLFPSIFNQQARTVITYSLRKGKNKTVKPVVKRFLRLHCGLWLRRRAGYKKKLWKKTSIRKKCLREHVFCNKTQSKLLNKMTTSFWKRRNWYVNDPYSKYHDRPGFPF</sequence>
<comment type="similarity">
    <text evidence="2">Belongs to the bacterial ribosomal protein bL35 family.</text>
</comment>
<keyword evidence="5" id="KW-0496">Mitochondrion</keyword>
<dbReference type="PANTHER" id="PTHR15909">
    <property type="entry name" value="39S RIBOSOMAL PROTEIN L35, MITOCHONDRIAL"/>
    <property type="match status" value="1"/>
</dbReference>
<dbReference type="OrthoDB" id="5847109at2759"/>
<dbReference type="AlphaFoldDB" id="A0A6J0TXH9"/>
<accession>A0A6J0TXH9</accession>
<dbReference type="GO" id="GO:0005739">
    <property type="term" value="C:mitochondrion"/>
    <property type="evidence" value="ECO:0007669"/>
    <property type="project" value="UniProtKB-SubCell"/>
</dbReference>
<dbReference type="InterPro" id="IPR019338">
    <property type="entry name" value="Ribosomal_bL35m"/>
</dbReference>
<dbReference type="GO" id="GO:1990904">
    <property type="term" value="C:ribonucleoprotein complex"/>
    <property type="evidence" value="ECO:0007669"/>
    <property type="project" value="UniProtKB-KW"/>
</dbReference>
<dbReference type="InterPro" id="IPR037229">
    <property type="entry name" value="Ribosomal_bL35_sf"/>
</dbReference>
<keyword evidence="6" id="KW-0687">Ribonucleoprotein</keyword>
<dbReference type="GO" id="GO:0003735">
    <property type="term" value="F:structural constituent of ribosome"/>
    <property type="evidence" value="ECO:0007669"/>
    <property type="project" value="InterPro"/>
</dbReference>
<evidence type="ECO:0000256" key="4">
    <source>
        <dbReference type="ARBA" id="ARBA00022980"/>
    </source>
</evidence>
<evidence type="ECO:0000313" key="10">
    <source>
        <dbReference type="RefSeq" id="XP_020651720.2"/>
    </source>
</evidence>
<dbReference type="PANTHER" id="PTHR15909:SF0">
    <property type="entry name" value="LARGE RIBOSOMAL SUBUNIT PROTEIN BL35M"/>
    <property type="match status" value="1"/>
</dbReference>
<name>A0A6J0TXH9_9SAUR</name>
<organism evidence="9 10">
    <name type="scientific">Pogona vitticeps</name>
    <name type="common">central bearded dragon</name>
    <dbReference type="NCBI Taxonomy" id="103695"/>
    <lineage>
        <taxon>Eukaryota</taxon>
        <taxon>Metazoa</taxon>
        <taxon>Chordata</taxon>
        <taxon>Craniata</taxon>
        <taxon>Vertebrata</taxon>
        <taxon>Euteleostomi</taxon>
        <taxon>Lepidosauria</taxon>
        <taxon>Squamata</taxon>
        <taxon>Bifurcata</taxon>
        <taxon>Unidentata</taxon>
        <taxon>Episquamata</taxon>
        <taxon>Toxicofera</taxon>
        <taxon>Iguania</taxon>
        <taxon>Acrodonta</taxon>
        <taxon>Agamidae</taxon>
        <taxon>Amphibolurinae</taxon>
        <taxon>Pogona</taxon>
    </lineage>
</organism>
<comment type="subcellular location">
    <subcellularLocation>
        <location evidence="1">Mitochondrion</location>
    </subcellularLocation>
</comment>
<dbReference type="SUPFAM" id="SSF143034">
    <property type="entry name" value="L35p-like"/>
    <property type="match status" value="1"/>
</dbReference>
<dbReference type="KEGG" id="pvt:110080284"/>